<dbReference type="Proteomes" id="UP001485043">
    <property type="component" value="Unassembled WGS sequence"/>
</dbReference>
<evidence type="ECO:0000256" key="2">
    <source>
        <dbReference type="SAM" id="Phobius"/>
    </source>
</evidence>
<accession>A0AAW1THT2</accession>
<feature type="region of interest" description="Disordered" evidence="1">
    <location>
        <begin position="106"/>
        <end position="137"/>
    </location>
</feature>
<evidence type="ECO:0000313" key="4">
    <source>
        <dbReference type="Proteomes" id="UP001485043"/>
    </source>
</evidence>
<comment type="caution">
    <text evidence="3">The sequence shown here is derived from an EMBL/GenBank/DDBJ whole genome shotgun (WGS) entry which is preliminary data.</text>
</comment>
<feature type="compositionally biased region" description="Polar residues" evidence="1">
    <location>
        <begin position="112"/>
        <end position="123"/>
    </location>
</feature>
<evidence type="ECO:0000256" key="1">
    <source>
        <dbReference type="SAM" id="MobiDB-lite"/>
    </source>
</evidence>
<feature type="region of interest" description="Disordered" evidence="1">
    <location>
        <begin position="155"/>
        <end position="193"/>
    </location>
</feature>
<keyword evidence="2" id="KW-0812">Transmembrane</keyword>
<feature type="compositionally biased region" description="Basic and acidic residues" evidence="1">
    <location>
        <begin position="124"/>
        <end position="137"/>
    </location>
</feature>
<proteinExistence type="predicted"/>
<name>A0AAW1THT2_9CHLO</name>
<protein>
    <submittedName>
        <fullName evidence="3">Uncharacterized protein</fullName>
    </submittedName>
</protein>
<reference evidence="3 4" key="1">
    <citation type="journal article" date="2024" name="Nat. Commun.">
        <title>Phylogenomics reveals the evolutionary origins of lichenization in chlorophyte algae.</title>
        <authorList>
            <person name="Puginier C."/>
            <person name="Libourel C."/>
            <person name="Otte J."/>
            <person name="Skaloud P."/>
            <person name="Haon M."/>
            <person name="Grisel S."/>
            <person name="Petersen M."/>
            <person name="Berrin J.G."/>
            <person name="Delaux P.M."/>
            <person name="Dal Grande F."/>
            <person name="Keller J."/>
        </authorList>
    </citation>
    <scope>NUCLEOTIDE SEQUENCE [LARGE SCALE GENOMIC DNA]</scope>
    <source>
        <strain evidence="3 4">SAG 2523</strain>
    </source>
</reference>
<feature type="compositionally biased region" description="Polar residues" evidence="1">
    <location>
        <begin position="168"/>
        <end position="178"/>
    </location>
</feature>
<feature type="compositionally biased region" description="Low complexity" evidence="1">
    <location>
        <begin position="180"/>
        <end position="193"/>
    </location>
</feature>
<sequence length="193" mass="21596">MLRSVLRQDFRNTSCRSRSYVSALPSEQARSTAGSSDASQSTQGEFWRQLEVLEQPKPGTQVFDRWDWHVGQTLVALVPAAALFGMAMWARKDMERVDKELLAQDAAGKEPGSQSLRSFTASMQRKEKAAQTREMSAESRLDAVEKLLKTLQAQLEAQQEQRERHMTAEQQSKIQSLGYSKAAAESVSASKKD</sequence>
<keyword evidence="4" id="KW-1185">Reference proteome</keyword>
<evidence type="ECO:0000313" key="3">
    <source>
        <dbReference type="EMBL" id="KAK9868051.1"/>
    </source>
</evidence>
<keyword evidence="2" id="KW-1133">Transmembrane helix</keyword>
<gene>
    <name evidence="3" type="ORF">WJX84_004152</name>
</gene>
<dbReference type="AlphaFoldDB" id="A0AAW1THT2"/>
<organism evidence="3 4">
    <name type="scientific">Apatococcus fuscideae</name>
    <dbReference type="NCBI Taxonomy" id="2026836"/>
    <lineage>
        <taxon>Eukaryota</taxon>
        <taxon>Viridiplantae</taxon>
        <taxon>Chlorophyta</taxon>
        <taxon>core chlorophytes</taxon>
        <taxon>Trebouxiophyceae</taxon>
        <taxon>Chlorellales</taxon>
        <taxon>Chlorellaceae</taxon>
        <taxon>Apatococcus</taxon>
    </lineage>
</organism>
<dbReference type="EMBL" id="JALJOV010000048">
    <property type="protein sequence ID" value="KAK9868051.1"/>
    <property type="molecule type" value="Genomic_DNA"/>
</dbReference>
<feature type="transmembrane region" description="Helical" evidence="2">
    <location>
        <begin position="70"/>
        <end position="90"/>
    </location>
</feature>
<keyword evidence="2" id="KW-0472">Membrane</keyword>